<protein>
    <submittedName>
        <fullName evidence="2">DNA double-strand break repair Rad50 ATPase</fullName>
    </submittedName>
</protein>
<dbReference type="AlphaFoldDB" id="A0A0L7LE39"/>
<dbReference type="InterPro" id="IPR000237">
    <property type="entry name" value="GRIP_dom"/>
</dbReference>
<name>A0A0L7LE39_OPEBR</name>
<keyword evidence="3" id="KW-1185">Reference proteome</keyword>
<sequence length="69" mass="7569">MSTDYAGRRHMLNAISAVLHFTSAERSMLAAILDVLMSTDYAGSRHMLNAIAAVLHFTSEERSMLSAIL</sequence>
<feature type="domain" description="GRIP" evidence="1">
    <location>
        <begin position="2"/>
        <end position="26"/>
    </location>
</feature>
<feature type="domain" description="GRIP" evidence="1">
    <location>
        <begin position="33"/>
        <end position="63"/>
    </location>
</feature>
<accession>A0A0L7LE39</accession>
<dbReference type="Pfam" id="PF01465">
    <property type="entry name" value="GRIP"/>
    <property type="match status" value="2"/>
</dbReference>
<organism evidence="2 3">
    <name type="scientific">Operophtera brumata</name>
    <name type="common">Winter moth</name>
    <name type="synonym">Phalaena brumata</name>
    <dbReference type="NCBI Taxonomy" id="104452"/>
    <lineage>
        <taxon>Eukaryota</taxon>
        <taxon>Metazoa</taxon>
        <taxon>Ecdysozoa</taxon>
        <taxon>Arthropoda</taxon>
        <taxon>Hexapoda</taxon>
        <taxon>Insecta</taxon>
        <taxon>Pterygota</taxon>
        <taxon>Neoptera</taxon>
        <taxon>Endopterygota</taxon>
        <taxon>Lepidoptera</taxon>
        <taxon>Glossata</taxon>
        <taxon>Ditrysia</taxon>
        <taxon>Geometroidea</taxon>
        <taxon>Geometridae</taxon>
        <taxon>Larentiinae</taxon>
        <taxon>Operophtera</taxon>
    </lineage>
</organism>
<dbReference type="Proteomes" id="UP000037510">
    <property type="component" value="Unassembled WGS sequence"/>
</dbReference>
<gene>
    <name evidence="2" type="ORF">OBRU01_10625</name>
</gene>
<dbReference type="EMBL" id="JTDY01001464">
    <property type="protein sequence ID" value="KOB73803.1"/>
    <property type="molecule type" value="Genomic_DNA"/>
</dbReference>
<reference evidence="2 3" key="1">
    <citation type="journal article" date="2015" name="Genome Biol. Evol.">
        <title>The genome of winter moth (Operophtera brumata) provides a genomic perspective on sexual dimorphism and phenology.</title>
        <authorList>
            <person name="Derks M.F."/>
            <person name="Smit S."/>
            <person name="Salis L."/>
            <person name="Schijlen E."/>
            <person name="Bossers A."/>
            <person name="Mateman C."/>
            <person name="Pijl A.S."/>
            <person name="de Ridder D."/>
            <person name="Groenen M.A."/>
            <person name="Visser M.E."/>
            <person name="Megens H.J."/>
        </authorList>
    </citation>
    <scope>NUCLEOTIDE SEQUENCE [LARGE SCALE GENOMIC DNA]</scope>
    <source>
        <strain evidence="2">WM2013NL</strain>
        <tissue evidence="2">Head and thorax</tissue>
    </source>
</reference>
<evidence type="ECO:0000259" key="1">
    <source>
        <dbReference type="Pfam" id="PF01465"/>
    </source>
</evidence>
<evidence type="ECO:0000313" key="3">
    <source>
        <dbReference type="Proteomes" id="UP000037510"/>
    </source>
</evidence>
<proteinExistence type="predicted"/>
<comment type="caution">
    <text evidence="2">The sequence shown here is derived from an EMBL/GenBank/DDBJ whole genome shotgun (WGS) entry which is preliminary data.</text>
</comment>
<evidence type="ECO:0000313" key="2">
    <source>
        <dbReference type="EMBL" id="KOB73803.1"/>
    </source>
</evidence>